<feature type="compositionally biased region" description="Basic and acidic residues" evidence="1">
    <location>
        <begin position="21"/>
        <end position="33"/>
    </location>
</feature>
<dbReference type="GO" id="GO:0005524">
    <property type="term" value="F:ATP binding"/>
    <property type="evidence" value="ECO:0007669"/>
    <property type="project" value="UniProtKB-KW"/>
</dbReference>
<feature type="non-terminal residue" evidence="2">
    <location>
        <position position="1"/>
    </location>
</feature>
<proteinExistence type="predicted"/>
<feature type="non-terminal residue" evidence="2">
    <location>
        <position position="232"/>
    </location>
</feature>
<dbReference type="EMBL" id="CADCTU010000415">
    <property type="protein sequence ID" value="CAA9316707.1"/>
    <property type="molecule type" value="Genomic_DNA"/>
</dbReference>
<feature type="compositionally biased region" description="Basic and acidic residues" evidence="1">
    <location>
        <begin position="170"/>
        <end position="184"/>
    </location>
</feature>
<feature type="compositionally biased region" description="Basic residues" evidence="1">
    <location>
        <begin position="221"/>
        <end position="232"/>
    </location>
</feature>
<evidence type="ECO:0000256" key="1">
    <source>
        <dbReference type="SAM" id="MobiDB-lite"/>
    </source>
</evidence>
<protein>
    <submittedName>
        <fullName evidence="2">Lipoprotein-releasing system ATP-binding protein LolD</fullName>
    </submittedName>
</protein>
<gene>
    <name evidence="2" type="ORF">AVDCRST_MAG11-1816</name>
</gene>
<accession>A0A6J4KXI8</accession>
<feature type="compositionally biased region" description="Basic and acidic residues" evidence="1">
    <location>
        <begin position="1"/>
        <end position="13"/>
    </location>
</feature>
<keyword evidence="2" id="KW-0067">ATP-binding</keyword>
<feature type="compositionally biased region" description="Basic and acidic residues" evidence="1">
    <location>
        <begin position="64"/>
        <end position="89"/>
    </location>
</feature>
<dbReference type="AlphaFoldDB" id="A0A6J4KXI8"/>
<feature type="region of interest" description="Disordered" evidence="1">
    <location>
        <begin position="1"/>
        <end position="232"/>
    </location>
</feature>
<evidence type="ECO:0000313" key="2">
    <source>
        <dbReference type="EMBL" id="CAA9316707.1"/>
    </source>
</evidence>
<feature type="compositionally biased region" description="Basic and acidic residues" evidence="1">
    <location>
        <begin position="105"/>
        <end position="125"/>
    </location>
</feature>
<reference evidence="2" key="1">
    <citation type="submission" date="2020-02" db="EMBL/GenBank/DDBJ databases">
        <authorList>
            <person name="Meier V. D."/>
        </authorList>
    </citation>
    <scope>NUCLEOTIDE SEQUENCE</scope>
    <source>
        <strain evidence="2">AVDCRST_MAG11</strain>
    </source>
</reference>
<organism evidence="2">
    <name type="scientific">uncultured Gemmatimonadaceae bacterium</name>
    <dbReference type="NCBI Taxonomy" id="246130"/>
    <lineage>
        <taxon>Bacteria</taxon>
        <taxon>Pseudomonadati</taxon>
        <taxon>Gemmatimonadota</taxon>
        <taxon>Gemmatimonadia</taxon>
        <taxon>Gemmatimonadales</taxon>
        <taxon>Gemmatimonadaceae</taxon>
        <taxon>environmental samples</taxon>
    </lineage>
</organism>
<keyword evidence="2" id="KW-0449">Lipoprotein</keyword>
<name>A0A6J4KXI8_9BACT</name>
<sequence>DDPRSARRGEVLPRRRRRHPPHLERGDAVGRPRRDGRRRRGERGGQEHAAPRARRARPAVAGDGDDRGRSDRGADRRGAGRAPEPEGRFRVPVPPPAAGVLGAGERCDAATDCWDERPGRAEPGRRTPRPRRPQRPPPAPAERALGRGAAAHRRGAGAGGGPGGPPGGRAVREPGSHERREAARAVHGAGARPRAGDGRRDPQPLARGAGGPRAAPGGRSAGRHGRRRGRDV</sequence>
<keyword evidence="2" id="KW-0547">Nucleotide-binding</keyword>